<comment type="caution">
    <text evidence="2">The sequence shown here is derived from an EMBL/GenBank/DDBJ whole genome shotgun (WGS) entry which is preliminary data.</text>
</comment>
<name>A0A8H5H148_9AGAR</name>
<evidence type="ECO:0000313" key="3">
    <source>
        <dbReference type="Proteomes" id="UP000559256"/>
    </source>
</evidence>
<feature type="compositionally biased region" description="Basic and acidic residues" evidence="1">
    <location>
        <begin position="56"/>
        <end position="71"/>
    </location>
</feature>
<reference evidence="2 3" key="1">
    <citation type="journal article" date="2020" name="ISME J.">
        <title>Uncovering the hidden diversity of litter-decomposition mechanisms in mushroom-forming fungi.</title>
        <authorList>
            <person name="Floudas D."/>
            <person name="Bentzer J."/>
            <person name="Ahren D."/>
            <person name="Johansson T."/>
            <person name="Persson P."/>
            <person name="Tunlid A."/>
        </authorList>
    </citation>
    <scope>NUCLEOTIDE SEQUENCE [LARGE SCALE GENOMIC DNA]</scope>
    <source>
        <strain evidence="2 3">CBS 291.85</strain>
    </source>
</reference>
<dbReference type="Proteomes" id="UP000559256">
    <property type="component" value="Unassembled WGS sequence"/>
</dbReference>
<evidence type="ECO:0000313" key="2">
    <source>
        <dbReference type="EMBL" id="KAF5374732.1"/>
    </source>
</evidence>
<dbReference type="AlphaFoldDB" id="A0A8H5H148"/>
<sequence length="71" mass="8185">MTAELSPQDLLRNKDSTRTITFGDGLAGALHRRTQEFITNPNRRVVYQPPFGSTRDLYRRSDTRYGEDDPL</sequence>
<protein>
    <submittedName>
        <fullName evidence="2">Uncharacterized protein</fullName>
    </submittedName>
</protein>
<dbReference type="EMBL" id="JAACJM010000001">
    <property type="protein sequence ID" value="KAF5374732.1"/>
    <property type="molecule type" value="Genomic_DNA"/>
</dbReference>
<evidence type="ECO:0000256" key="1">
    <source>
        <dbReference type="SAM" id="MobiDB-lite"/>
    </source>
</evidence>
<gene>
    <name evidence="2" type="ORF">D9758_000428</name>
</gene>
<proteinExistence type="predicted"/>
<keyword evidence="3" id="KW-1185">Reference proteome</keyword>
<dbReference type="OrthoDB" id="2634326at2759"/>
<feature type="region of interest" description="Disordered" evidence="1">
    <location>
        <begin position="48"/>
        <end position="71"/>
    </location>
</feature>
<organism evidence="2 3">
    <name type="scientific">Tetrapyrgos nigripes</name>
    <dbReference type="NCBI Taxonomy" id="182062"/>
    <lineage>
        <taxon>Eukaryota</taxon>
        <taxon>Fungi</taxon>
        <taxon>Dikarya</taxon>
        <taxon>Basidiomycota</taxon>
        <taxon>Agaricomycotina</taxon>
        <taxon>Agaricomycetes</taxon>
        <taxon>Agaricomycetidae</taxon>
        <taxon>Agaricales</taxon>
        <taxon>Marasmiineae</taxon>
        <taxon>Marasmiaceae</taxon>
        <taxon>Tetrapyrgos</taxon>
    </lineage>
</organism>
<accession>A0A8H5H148</accession>